<comment type="caution">
    <text evidence="2">The sequence shown here is derived from an EMBL/GenBank/DDBJ whole genome shotgun (WGS) entry which is preliminary data.</text>
</comment>
<feature type="transmembrane region" description="Helical" evidence="1">
    <location>
        <begin position="120"/>
        <end position="138"/>
    </location>
</feature>
<feature type="transmembrane region" description="Helical" evidence="1">
    <location>
        <begin position="27"/>
        <end position="48"/>
    </location>
</feature>
<keyword evidence="1" id="KW-0812">Transmembrane</keyword>
<protein>
    <submittedName>
        <fullName evidence="2">Uncharacterized protein</fullName>
    </submittedName>
</protein>
<dbReference type="EMBL" id="JALJOT010000008">
    <property type="protein sequence ID" value="KAK9908304.1"/>
    <property type="molecule type" value="Genomic_DNA"/>
</dbReference>
<accession>A0ABR2YMQ0</accession>
<organism evidence="2 3">
    <name type="scientific">Coccomyxa subellipsoidea</name>
    <dbReference type="NCBI Taxonomy" id="248742"/>
    <lineage>
        <taxon>Eukaryota</taxon>
        <taxon>Viridiplantae</taxon>
        <taxon>Chlorophyta</taxon>
        <taxon>core chlorophytes</taxon>
        <taxon>Trebouxiophyceae</taxon>
        <taxon>Trebouxiophyceae incertae sedis</taxon>
        <taxon>Coccomyxaceae</taxon>
        <taxon>Coccomyxa</taxon>
    </lineage>
</organism>
<evidence type="ECO:0000313" key="3">
    <source>
        <dbReference type="Proteomes" id="UP001491310"/>
    </source>
</evidence>
<sequence length="150" mass="16954">MSGTATLLPVLGRNKEERGRRSPAASLLLWNGIALIVFGGFCFSVPHILEGYHPHRRGEDEILASIRWGGGLLVIIGALYTLAGGLNLQGYMHGLLVHRFTVMPLLYFCYHFGKIYWVEFAAYIIIDPPMAIATYWLHRRDVARLTSKRR</sequence>
<reference evidence="2 3" key="1">
    <citation type="journal article" date="2024" name="Nat. Commun.">
        <title>Phylogenomics reveals the evolutionary origins of lichenization in chlorophyte algae.</title>
        <authorList>
            <person name="Puginier C."/>
            <person name="Libourel C."/>
            <person name="Otte J."/>
            <person name="Skaloud P."/>
            <person name="Haon M."/>
            <person name="Grisel S."/>
            <person name="Petersen M."/>
            <person name="Berrin J.G."/>
            <person name="Delaux P.M."/>
            <person name="Dal Grande F."/>
            <person name="Keller J."/>
        </authorList>
    </citation>
    <scope>NUCLEOTIDE SEQUENCE [LARGE SCALE GENOMIC DNA]</scope>
    <source>
        <strain evidence="2 3">SAG 216-7</strain>
    </source>
</reference>
<proteinExistence type="predicted"/>
<evidence type="ECO:0000256" key="1">
    <source>
        <dbReference type="SAM" id="Phobius"/>
    </source>
</evidence>
<dbReference type="Proteomes" id="UP001491310">
    <property type="component" value="Unassembled WGS sequence"/>
</dbReference>
<keyword evidence="1" id="KW-1133">Transmembrane helix</keyword>
<gene>
    <name evidence="2" type="ORF">WJX75_005745</name>
</gene>
<keyword evidence="3" id="KW-1185">Reference proteome</keyword>
<keyword evidence="1" id="KW-0472">Membrane</keyword>
<evidence type="ECO:0000313" key="2">
    <source>
        <dbReference type="EMBL" id="KAK9908304.1"/>
    </source>
</evidence>
<name>A0ABR2YMQ0_9CHLO</name>
<feature type="transmembrane region" description="Helical" evidence="1">
    <location>
        <begin position="68"/>
        <end position="88"/>
    </location>
</feature>